<keyword evidence="4" id="KW-1185">Reference proteome</keyword>
<sequence>MKPTLQRLESIDMMRGLVMVLMALDHTRDYFSNAMFNPVDLSRTDAAYFLTRWITHLCAPTFMLLAGAGAFLSTYRKNLTQTQLSAYLASRGLWLIVLELTLVRFGWTFNWDYSYALGQVIWALGWSMLALAALVFLPRRAIALFAVLLIAGHNAFDGIHAGNSPLPRWLWILLHEPGTFEFWPGRSFDSLYPLIPWIGVMAAGYCLGPVFLEPNRKTVLFRLGLLCLGLFLSLRLGNFYGDPQAWAPQENALFTLFSILNFQKYPPSLLYLLATAGLMFIGLAFFEGFKPEPIRRPLLTVGKAPLFFYLLHIYLIHGAALAVTRYRQLPANWLLTGSAERPYPEMPSPEFGYDLPMVYGIWLALLLLLYPCCDAFIRIKRRYPHLAWLSYF</sequence>
<dbReference type="Proteomes" id="UP000005090">
    <property type="component" value="Chromosome"/>
</dbReference>
<feature type="transmembrane region" description="Helical" evidence="1">
    <location>
        <begin position="306"/>
        <end position="326"/>
    </location>
</feature>
<dbReference type="HOGENOM" id="CLU_054519_0_0_6"/>
<dbReference type="InterPro" id="IPR012429">
    <property type="entry name" value="HGSNAT_cat"/>
</dbReference>
<keyword evidence="1" id="KW-0812">Transmembrane</keyword>
<dbReference type="PANTHER" id="PTHR40407">
    <property type="entry name" value="MEMBRANE PROTEIN-LIKE PROTEIN"/>
    <property type="match status" value="1"/>
</dbReference>
<evidence type="ECO:0000313" key="3">
    <source>
        <dbReference type="EMBL" id="EIC28247.1"/>
    </source>
</evidence>
<evidence type="ECO:0000259" key="2">
    <source>
        <dbReference type="Pfam" id="PF07786"/>
    </source>
</evidence>
<feature type="transmembrane region" description="Helical" evidence="1">
    <location>
        <begin position="53"/>
        <end position="72"/>
    </location>
</feature>
<gene>
    <name evidence="3" type="ORF">Metal_0391</name>
</gene>
<organism evidence="3 4">
    <name type="scientific">Methylomicrobium album BG8</name>
    <dbReference type="NCBI Taxonomy" id="686340"/>
    <lineage>
        <taxon>Bacteria</taxon>
        <taxon>Pseudomonadati</taxon>
        <taxon>Pseudomonadota</taxon>
        <taxon>Gammaproteobacteria</taxon>
        <taxon>Methylococcales</taxon>
        <taxon>Methylococcaceae</taxon>
        <taxon>Methylomicrobium</taxon>
    </lineage>
</organism>
<feature type="domain" description="Heparan-alpha-glucosaminide N-acetyltransferase catalytic" evidence="2">
    <location>
        <begin position="7"/>
        <end position="215"/>
    </location>
</feature>
<accession>H8GMK7</accession>
<dbReference type="STRING" id="686340.Metal_0391"/>
<dbReference type="Pfam" id="PF07786">
    <property type="entry name" value="HGSNAT_cat"/>
    <property type="match status" value="1"/>
</dbReference>
<feature type="transmembrane region" description="Helical" evidence="1">
    <location>
        <begin position="142"/>
        <end position="161"/>
    </location>
</feature>
<dbReference type="PANTHER" id="PTHR40407:SF1">
    <property type="entry name" value="HEPARAN-ALPHA-GLUCOSAMINIDE N-ACETYLTRANSFERASE CATALYTIC DOMAIN-CONTAINING PROTEIN"/>
    <property type="match status" value="1"/>
</dbReference>
<keyword evidence="1" id="KW-0472">Membrane</keyword>
<keyword evidence="1" id="KW-1133">Transmembrane helix</keyword>
<evidence type="ECO:0000256" key="1">
    <source>
        <dbReference type="SAM" id="Phobius"/>
    </source>
</evidence>
<dbReference type="EMBL" id="CM001475">
    <property type="protein sequence ID" value="EIC28247.1"/>
    <property type="molecule type" value="Genomic_DNA"/>
</dbReference>
<dbReference type="AlphaFoldDB" id="H8GMK7"/>
<reference evidence="3 4" key="1">
    <citation type="journal article" date="2013" name="Genome Announc.">
        <title>Genome Sequence of the Obligate Gammaproteobacterial Methanotroph Methylomicrobium album Strain BG8.</title>
        <authorList>
            <person name="Kits K.D."/>
            <person name="Kalyuzhnaya M.G."/>
            <person name="Klotz M.G."/>
            <person name="Jetten M.S."/>
            <person name="Op den Camp H.J."/>
            <person name="Vuilleumier S."/>
            <person name="Bringel F."/>
            <person name="Dispirito A.A."/>
            <person name="Murrell J.C."/>
            <person name="Bruce D."/>
            <person name="Cheng J.F."/>
            <person name="Copeland A."/>
            <person name="Goodwin L."/>
            <person name="Hauser L."/>
            <person name="Lajus A."/>
            <person name="Land M.L."/>
            <person name="Lapidus A."/>
            <person name="Lucas S."/>
            <person name="Medigue C."/>
            <person name="Pitluck S."/>
            <person name="Woyke T."/>
            <person name="Zeytun A."/>
            <person name="Stein L.Y."/>
        </authorList>
    </citation>
    <scope>NUCLEOTIDE SEQUENCE [LARGE SCALE GENOMIC DNA]</scope>
    <source>
        <strain evidence="3 4">BG8</strain>
    </source>
</reference>
<dbReference type="eggNOG" id="COG3503">
    <property type="taxonomic scope" value="Bacteria"/>
</dbReference>
<protein>
    <submittedName>
        <fullName evidence="3">Putative membrane protein</fullName>
    </submittedName>
</protein>
<feature type="transmembrane region" description="Helical" evidence="1">
    <location>
        <begin position="194"/>
        <end position="212"/>
    </location>
</feature>
<name>H8GMK7_METAL</name>
<evidence type="ECO:0000313" key="4">
    <source>
        <dbReference type="Proteomes" id="UP000005090"/>
    </source>
</evidence>
<feature type="transmembrane region" description="Helical" evidence="1">
    <location>
        <begin position="357"/>
        <end position="377"/>
    </location>
</feature>
<feature type="transmembrane region" description="Helical" evidence="1">
    <location>
        <begin position="268"/>
        <end position="286"/>
    </location>
</feature>
<feature type="transmembrane region" description="Helical" evidence="1">
    <location>
        <begin position="219"/>
        <end position="236"/>
    </location>
</feature>
<feature type="transmembrane region" description="Helical" evidence="1">
    <location>
        <begin position="84"/>
        <end position="107"/>
    </location>
</feature>
<dbReference type="RefSeq" id="WP_005369095.1">
    <property type="nucleotide sequence ID" value="NZ_CM001475.1"/>
</dbReference>
<proteinExistence type="predicted"/>
<feature type="transmembrane region" description="Helical" evidence="1">
    <location>
        <begin position="113"/>
        <end position="135"/>
    </location>
</feature>